<feature type="transmembrane region" description="Helical" evidence="1">
    <location>
        <begin position="173"/>
        <end position="192"/>
    </location>
</feature>
<evidence type="ECO:0000313" key="2">
    <source>
        <dbReference type="EMBL" id="CAA7262450.1"/>
    </source>
</evidence>
<accession>A0A8S0VUN6</accession>
<feature type="transmembrane region" description="Helical" evidence="1">
    <location>
        <begin position="237"/>
        <end position="258"/>
    </location>
</feature>
<feature type="transmembrane region" description="Helical" evidence="1">
    <location>
        <begin position="69"/>
        <end position="90"/>
    </location>
</feature>
<sequence length="365" mass="40684">MDPNTTVLPPLFNPSTPMAFLPPELAYQYTISTYVYVGTLAVLVWDILSHTRQDIRLIFRYPVRLPAMVYALSRMASLAFVLSAVIYQTAPIGIPCRVFCKVVEWLFAVAVPTTSLLFLFRLLAIFDRNNLVRVFFGTLWLTVVAGVLTPTQGLKGANIGPTKYCINVSVEEYVGAAAVIPLVNDTLVFLAISWKLMRNAHTNARPLRSSRGPGLRGFLSGEYLPAFSRGLLHDGQAYYLTTVTTNLMTVVVFYFTFIPAVYRAMFAVPNAILMNMMACLVYRRTKLALKNVSNHPTTSVSKDVPIIPLAFTSKRYEVQNSNDMADGKDEGIKGIEVVGTVEHHEYRFREDERTYVKSTGAPTAV</sequence>
<dbReference type="Proteomes" id="UP000467700">
    <property type="component" value="Unassembled WGS sequence"/>
</dbReference>
<keyword evidence="3" id="KW-1185">Reference proteome</keyword>
<keyword evidence="1" id="KW-0812">Transmembrane</keyword>
<feature type="transmembrane region" description="Helical" evidence="1">
    <location>
        <begin position="102"/>
        <end position="124"/>
    </location>
</feature>
<protein>
    <submittedName>
        <fullName evidence="2">Uncharacterized protein</fullName>
    </submittedName>
</protein>
<dbReference type="AlphaFoldDB" id="A0A8S0VUN6"/>
<dbReference type="OrthoDB" id="3038990at2759"/>
<keyword evidence="1" id="KW-0472">Membrane</keyword>
<feature type="transmembrane region" description="Helical" evidence="1">
    <location>
        <begin position="131"/>
        <end position="153"/>
    </location>
</feature>
<organism evidence="2 3">
    <name type="scientific">Cyclocybe aegerita</name>
    <name type="common">Black poplar mushroom</name>
    <name type="synonym">Agrocybe aegerita</name>
    <dbReference type="NCBI Taxonomy" id="1973307"/>
    <lineage>
        <taxon>Eukaryota</taxon>
        <taxon>Fungi</taxon>
        <taxon>Dikarya</taxon>
        <taxon>Basidiomycota</taxon>
        <taxon>Agaricomycotina</taxon>
        <taxon>Agaricomycetes</taxon>
        <taxon>Agaricomycetidae</taxon>
        <taxon>Agaricales</taxon>
        <taxon>Agaricineae</taxon>
        <taxon>Bolbitiaceae</taxon>
        <taxon>Cyclocybe</taxon>
    </lineage>
</organism>
<reference evidence="2 3" key="1">
    <citation type="submission" date="2020-01" db="EMBL/GenBank/DDBJ databases">
        <authorList>
            <person name="Gupta K D."/>
        </authorList>
    </citation>
    <scope>NUCLEOTIDE SEQUENCE [LARGE SCALE GENOMIC DNA]</scope>
</reference>
<proteinExistence type="predicted"/>
<name>A0A8S0VUN6_CYCAE</name>
<gene>
    <name evidence="2" type="ORF">AAE3_LOCUS4796</name>
</gene>
<comment type="caution">
    <text evidence="2">The sequence shown here is derived from an EMBL/GenBank/DDBJ whole genome shotgun (WGS) entry which is preliminary data.</text>
</comment>
<feature type="transmembrane region" description="Helical" evidence="1">
    <location>
        <begin position="264"/>
        <end position="282"/>
    </location>
</feature>
<evidence type="ECO:0000256" key="1">
    <source>
        <dbReference type="SAM" id="Phobius"/>
    </source>
</evidence>
<feature type="transmembrane region" description="Helical" evidence="1">
    <location>
        <begin position="26"/>
        <end position="48"/>
    </location>
</feature>
<evidence type="ECO:0000313" key="3">
    <source>
        <dbReference type="Proteomes" id="UP000467700"/>
    </source>
</evidence>
<dbReference type="EMBL" id="CACVBS010000036">
    <property type="protein sequence ID" value="CAA7262450.1"/>
    <property type="molecule type" value="Genomic_DNA"/>
</dbReference>
<keyword evidence="1" id="KW-1133">Transmembrane helix</keyword>